<dbReference type="CDD" id="cd02176">
    <property type="entry name" value="GH16_XET"/>
    <property type="match status" value="1"/>
</dbReference>
<comment type="PTM">
    <text evidence="6">Contains at least one intrachain disulfide bond essential for its enzymatic activity.</text>
</comment>
<gene>
    <name evidence="8" type="ORF">CSSPJE1EN1_LOCUS15531</name>
</gene>
<accession>A0ABP0WT55</accession>
<dbReference type="Pfam" id="PF00722">
    <property type="entry name" value="Glyco_hydro_16"/>
    <property type="match status" value="1"/>
</dbReference>
<comment type="similarity">
    <text evidence="6">Belongs to the glycosyl hydrolase 16 family.</text>
</comment>
<keyword evidence="6" id="KW-0052">Apoplast</keyword>
<keyword evidence="6" id="KW-0961">Cell wall biogenesis/degradation</keyword>
<organism evidence="8 9">
    <name type="scientific">Sphagnum jensenii</name>
    <dbReference type="NCBI Taxonomy" id="128206"/>
    <lineage>
        <taxon>Eukaryota</taxon>
        <taxon>Viridiplantae</taxon>
        <taxon>Streptophyta</taxon>
        <taxon>Embryophyta</taxon>
        <taxon>Bryophyta</taxon>
        <taxon>Sphagnophytina</taxon>
        <taxon>Sphagnopsida</taxon>
        <taxon>Sphagnales</taxon>
        <taxon>Sphagnaceae</taxon>
        <taxon>Sphagnum</taxon>
    </lineage>
</organism>
<evidence type="ECO:0000256" key="5">
    <source>
        <dbReference type="ARBA" id="ARBA00023295"/>
    </source>
</evidence>
<proteinExistence type="inferred from homology"/>
<dbReference type="InterPro" id="IPR016455">
    <property type="entry name" value="XTH"/>
</dbReference>
<evidence type="ECO:0000256" key="6">
    <source>
        <dbReference type="RuleBase" id="RU361120"/>
    </source>
</evidence>
<protein>
    <recommendedName>
        <fullName evidence="6">Xyloglucan endotransglucosylase/hydrolase</fullName>
        <ecNumber evidence="6">2.4.1.207</ecNumber>
    </recommendedName>
</protein>
<comment type="function">
    <text evidence="6">Catalyzes xyloglucan endohydrolysis (XEH) and/or endotransglycosylation (XET). Cleaves and religates xyloglucan polymers, an essential constituent of the primary cell wall, and thereby participates in cell wall construction of growing tissues.</text>
</comment>
<dbReference type="Pfam" id="PF06955">
    <property type="entry name" value="XET_C"/>
    <property type="match status" value="1"/>
</dbReference>
<evidence type="ECO:0000259" key="7">
    <source>
        <dbReference type="PROSITE" id="PS51762"/>
    </source>
</evidence>
<feature type="signal peptide" evidence="6">
    <location>
        <begin position="1"/>
        <end position="30"/>
    </location>
</feature>
<dbReference type="Proteomes" id="UP001497444">
    <property type="component" value="Chromosome 3"/>
</dbReference>
<dbReference type="InterPro" id="IPR010713">
    <property type="entry name" value="XET_C"/>
</dbReference>
<evidence type="ECO:0000256" key="4">
    <source>
        <dbReference type="ARBA" id="ARBA00023180"/>
    </source>
</evidence>
<dbReference type="PIRSF" id="PIRSF005604">
    <property type="entry name" value="XET"/>
    <property type="match status" value="1"/>
</dbReference>
<dbReference type="EMBL" id="OZ020098">
    <property type="protein sequence ID" value="CAK9270053.1"/>
    <property type="molecule type" value="Genomic_DNA"/>
</dbReference>
<sequence length="316" mass="35215">MHCLISLRYSSTSSCLCRILVLLAAVVAVALELNTSAMNVAHAAYLPVAFSENYETTGDFQHTQMLDGEELAVNLVLDQSSAAAFGSKGYFLFGAIGMGIKLVPGDSAGTVTAYYLSSSGDRHDELDFEFLGNVSGQPYTLQTNVFAHGVGGREQRISLWFDPTLEFHTYSVRWTREIIIFFVDDTPIRVFRNNEVLGVPFPNAQPMGIYASLWDGSSWATQGGKYPINWNAAPFVASFQGFGIDGCRVVDDDIGACAAGPVYAWWNAPRYQYMTQQQVAALQYVQRTHLFYDYCTDRNRYPIAPRECRRNWYGTV</sequence>
<keyword evidence="3" id="KW-1015">Disulfide bond</keyword>
<dbReference type="InterPro" id="IPR013320">
    <property type="entry name" value="ConA-like_dom_sf"/>
</dbReference>
<dbReference type="PANTHER" id="PTHR31062">
    <property type="entry name" value="XYLOGLUCAN ENDOTRANSGLUCOSYLASE/HYDROLASE PROTEIN 8-RELATED"/>
    <property type="match status" value="1"/>
</dbReference>
<dbReference type="InterPro" id="IPR008263">
    <property type="entry name" value="GH16_AS"/>
</dbReference>
<keyword evidence="6" id="KW-0964">Secreted</keyword>
<evidence type="ECO:0000256" key="1">
    <source>
        <dbReference type="ARBA" id="ARBA00022679"/>
    </source>
</evidence>
<dbReference type="InterPro" id="IPR000757">
    <property type="entry name" value="Beta-glucanase-like"/>
</dbReference>
<keyword evidence="1 6" id="KW-0808">Transferase</keyword>
<evidence type="ECO:0000256" key="3">
    <source>
        <dbReference type="ARBA" id="ARBA00023157"/>
    </source>
</evidence>
<evidence type="ECO:0000313" key="9">
    <source>
        <dbReference type="Proteomes" id="UP001497444"/>
    </source>
</evidence>
<keyword evidence="9" id="KW-1185">Reference proteome</keyword>
<keyword evidence="2 6" id="KW-0378">Hydrolase</keyword>
<dbReference type="SUPFAM" id="SSF49899">
    <property type="entry name" value="Concanavalin A-like lectins/glucanases"/>
    <property type="match status" value="1"/>
</dbReference>
<feature type="domain" description="GH16" evidence="7">
    <location>
        <begin position="41"/>
        <end position="239"/>
    </location>
</feature>
<feature type="chain" id="PRO_5045002758" description="Xyloglucan endotransglucosylase/hydrolase" evidence="6">
    <location>
        <begin position="31"/>
        <end position="316"/>
    </location>
</feature>
<dbReference type="InterPro" id="IPR044791">
    <property type="entry name" value="Beta-glucanase/XTH"/>
</dbReference>
<dbReference type="Gene3D" id="2.60.120.200">
    <property type="match status" value="1"/>
</dbReference>
<keyword evidence="6" id="KW-0134">Cell wall</keyword>
<evidence type="ECO:0000313" key="8">
    <source>
        <dbReference type="EMBL" id="CAK9270053.1"/>
    </source>
</evidence>
<name>A0ABP0WT55_9BRYO</name>
<dbReference type="EC" id="2.4.1.207" evidence="6"/>
<evidence type="ECO:0000256" key="2">
    <source>
        <dbReference type="ARBA" id="ARBA00022801"/>
    </source>
</evidence>
<comment type="subcellular location">
    <subcellularLocation>
        <location evidence="6">Secreted</location>
        <location evidence="6">Cell wall</location>
    </subcellularLocation>
    <subcellularLocation>
        <location evidence="6">Secreted</location>
        <location evidence="6">Extracellular space</location>
        <location evidence="6">Apoplast</location>
    </subcellularLocation>
</comment>
<keyword evidence="4" id="KW-0325">Glycoprotein</keyword>
<reference evidence="8" key="1">
    <citation type="submission" date="2024-02" db="EMBL/GenBank/DDBJ databases">
        <authorList>
            <consortium name="ELIXIR-Norway"/>
            <consortium name="Elixir Norway"/>
        </authorList>
    </citation>
    <scope>NUCLEOTIDE SEQUENCE</scope>
</reference>
<dbReference type="PROSITE" id="PS01034">
    <property type="entry name" value="GH16_1"/>
    <property type="match status" value="1"/>
</dbReference>
<keyword evidence="6" id="KW-0732">Signal</keyword>
<dbReference type="PROSITE" id="PS51762">
    <property type="entry name" value="GH16_2"/>
    <property type="match status" value="1"/>
</dbReference>
<keyword evidence="5 6" id="KW-0326">Glycosidase</keyword>